<feature type="domain" description="NAD(P)-binding" evidence="1">
    <location>
        <begin position="7"/>
        <end position="185"/>
    </location>
</feature>
<evidence type="ECO:0000313" key="2">
    <source>
        <dbReference type="EMBL" id="RUQ31091.1"/>
    </source>
</evidence>
<dbReference type="OrthoDB" id="2425989at2"/>
<dbReference type="PANTHER" id="PTHR15020:SF50">
    <property type="entry name" value="UPF0659 PROTEIN YMR090W"/>
    <property type="match status" value="1"/>
</dbReference>
<dbReference type="EMBL" id="RYZZ01000006">
    <property type="protein sequence ID" value="RUQ31091.1"/>
    <property type="molecule type" value="Genomic_DNA"/>
</dbReference>
<dbReference type="SUPFAM" id="SSF51735">
    <property type="entry name" value="NAD(P)-binding Rossmann-fold domains"/>
    <property type="match status" value="1"/>
</dbReference>
<evidence type="ECO:0000259" key="1">
    <source>
        <dbReference type="Pfam" id="PF13460"/>
    </source>
</evidence>
<dbReference type="Proteomes" id="UP000267430">
    <property type="component" value="Unassembled WGS sequence"/>
</dbReference>
<dbReference type="RefSeq" id="WP_126863876.1">
    <property type="nucleotide sequence ID" value="NZ_JAUSTX010000020.1"/>
</dbReference>
<name>A0A3S0UGF4_9BACI</name>
<dbReference type="AlphaFoldDB" id="A0A3S0UGF4"/>
<dbReference type="InterPro" id="IPR036291">
    <property type="entry name" value="NAD(P)-bd_dom_sf"/>
</dbReference>
<dbReference type="Pfam" id="PF13460">
    <property type="entry name" value="NAD_binding_10"/>
    <property type="match status" value="1"/>
</dbReference>
<sequence>MNVLVFGAHGSVGEHVLKKLNQKNYKTMAIGSKENQLEDLKKDGATDAAVYDEQQNDSLLQNYEAVIFLTDINTKSDTDKTVLVDHRAVINAVENAEKQGVKRFILMSAVRANESSDGTKRNIGAKEIPDELLQKADVTYTVIRPSKLVDKPGQGTILLDAMINNDSAEIAREDVAAVLIEALENEATFNKTFDVSSGNVSIQQALSSL</sequence>
<keyword evidence="3" id="KW-1185">Reference proteome</keyword>
<evidence type="ECO:0000313" key="3">
    <source>
        <dbReference type="Proteomes" id="UP000267430"/>
    </source>
</evidence>
<accession>A0A3S0UGF4</accession>
<dbReference type="PANTHER" id="PTHR15020">
    <property type="entry name" value="FLAVIN REDUCTASE-RELATED"/>
    <property type="match status" value="1"/>
</dbReference>
<comment type="caution">
    <text evidence="2">The sequence shown here is derived from an EMBL/GenBank/DDBJ whole genome shotgun (WGS) entry which is preliminary data.</text>
</comment>
<protein>
    <submittedName>
        <fullName evidence="2">NAD-dependent epimerase/dehydratase family protein</fullName>
    </submittedName>
</protein>
<proteinExistence type="predicted"/>
<dbReference type="InterPro" id="IPR016040">
    <property type="entry name" value="NAD(P)-bd_dom"/>
</dbReference>
<dbReference type="Gene3D" id="3.40.50.720">
    <property type="entry name" value="NAD(P)-binding Rossmann-like Domain"/>
    <property type="match status" value="1"/>
</dbReference>
<organism evidence="2 3">
    <name type="scientific">Peribacillus cavernae</name>
    <dbReference type="NCBI Taxonomy" id="1674310"/>
    <lineage>
        <taxon>Bacteria</taxon>
        <taxon>Bacillati</taxon>
        <taxon>Bacillota</taxon>
        <taxon>Bacilli</taxon>
        <taxon>Bacillales</taxon>
        <taxon>Bacillaceae</taxon>
        <taxon>Peribacillus</taxon>
    </lineage>
</organism>
<gene>
    <name evidence="2" type="ORF">ELQ35_05800</name>
</gene>
<reference evidence="2 3" key="1">
    <citation type="submission" date="2018-12" db="EMBL/GenBank/DDBJ databases">
        <title>Bacillus chawlae sp. nov., Bacillus glennii sp. nov., and Bacillus saganii sp. nov. Isolated from the Vehicle Assembly Building at Kennedy Space Center where the Viking Spacecraft were Assembled.</title>
        <authorList>
            <person name="Seuylemezian A."/>
            <person name="Vaishampayan P."/>
        </authorList>
    </citation>
    <scope>NUCLEOTIDE SEQUENCE [LARGE SCALE GENOMIC DNA]</scope>
    <source>
        <strain evidence="2 3">L5</strain>
    </source>
</reference>